<dbReference type="NCBIfam" id="TIGR02165">
    <property type="entry name" value="cas5_6_GSU0054"/>
    <property type="match status" value="1"/>
</dbReference>
<dbReference type="Pfam" id="PF09609">
    <property type="entry name" value="Cas_GSU0054"/>
    <property type="match status" value="1"/>
</dbReference>
<protein>
    <submittedName>
        <fullName evidence="1">CRISPR-associated protein Csb2</fullName>
    </submittedName>
</protein>
<dbReference type="RefSeq" id="WP_253672668.1">
    <property type="nucleotide sequence ID" value="NZ_JAMTCP010000046.1"/>
</dbReference>
<evidence type="ECO:0000313" key="1">
    <source>
        <dbReference type="EMBL" id="MCP2261643.1"/>
    </source>
</evidence>
<comment type="caution">
    <text evidence="1">The sequence shown here is derived from an EMBL/GenBank/DDBJ whole genome shotgun (WGS) entry which is preliminary data.</text>
</comment>
<dbReference type="InterPro" id="IPR019089">
    <property type="entry name" value="Cas_GSU0054"/>
</dbReference>
<name>A0ABT1I1H7_STRSD</name>
<organism evidence="1 2">
    <name type="scientific">Streptoalloteichus tenebrarius (strain ATCC 17920 / DSM 40477 / JCM 4838 / CBS 697.72 / NBRC 16177 / NCIMB 11028 / NRRL B-12390 / A12253. 1 / ISP 5477)</name>
    <name type="common">Streptomyces tenebrarius</name>
    <dbReference type="NCBI Taxonomy" id="1933"/>
    <lineage>
        <taxon>Bacteria</taxon>
        <taxon>Bacillati</taxon>
        <taxon>Actinomycetota</taxon>
        <taxon>Actinomycetes</taxon>
        <taxon>Pseudonocardiales</taxon>
        <taxon>Pseudonocardiaceae</taxon>
        <taxon>Streptoalloteichus</taxon>
    </lineage>
</organism>
<gene>
    <name evidence="1" type="ORF">LX15_005369</name>
</gene>
<reference evidence="1 2" key="1">
    <citation type="submission" date="2022-06" db="EMBL/GenBank/DDBJ databases">
        <title>Genomic Encyclopedia of Archaeal and Bacterial Type Strains, Phase II (KMG-II): from individual species to whole genera.</title>
        <authorList>
            <person name="Goeker M."/>
        </authorList>
    </citation>
    <scope>NUCLEOTIDE SEQUENCE [LARGE SCALE GENOMIC DNA]</scope>
    <source>
        <strain evidence="1 2">DSM 40477</strain>
    </source>
</reference>
<dbReference type="Proteomes" id="UP001205311">
    <property type="component" value="Unassembled WGS sequence"/>
</dbReference>
<keyword evidence="2" id="KW-1185">Reference proteome</keyword>
<sequence length="474" mass="52322">MLAVQVRLLHGRFEAGVRDPRQSHRQAEWPPHPARLHCALRASATNEGHGQLLRWLEEQTPPQVWAERVPVWAGEHASYVVTGKVKLGGGNQFFPGRTNGLRRRAHAVLATSGFAFVWPDLNPDGDRVEALRELTARVPYFGRSTSAAVLTVHTEMSDVECGEWVRFVPDPDDHRGGRELTVACPGYTDALEETYAMGSPAWTAPARAVAYGVLGETDPEPEQELTPVAGPHREMVMFAFPRGVRIDGVHAGMVTARLRQAVMSRVPDPLPPQVSGHGADDRPHVAYLPILDVAHRHARGHLLGVAVALPEMNRAERVAVLRALWNRDAPLSLRLGEIDVELLPEDHEEFQQRGVARLRETWWRQPSTTWATVTPIVVERFCGPDGVEEEIGRSCRRLGLPTPVEVIPAAAPLVRGGAMLRRRHLPRKEAHPRPMTHALLRFPTPVGGPVAVGAQRYLGMGLCAPLPREEAPSE</sequence>
<proteinExistence type="predicted"/>
<evidence type="ECO:0000313" key="2">
    <source>
        <dbReference type="Proteomes" id="UP001205311"/>
    </source>
</evidence>
<accession>A0ABT1I1H7</accession>
<dbReference type="EMBL" id="JAMTCP010000046">
    <property type="protein sequence ID" value="MCP2261643.1"/>
    <property type="molecule type" value="Genomic_DNA"/>
</dbReference>